<accession>A0A0F4Z320</accession>
<dbReference type="OrthoDB" id="1046782at2759"/>
<proteinExistence type="predicted"/>
<reference evidence="1 2" key="1">
    <citation type="submission" date="2015-04" db="EMBL/GenBank/DDBJ databases">
        <authorList>
            <person name="Heijne W.H."/>
            <person name="Fedorova N.D."/>
            <person name="Nierman W.C."/>
            <person name="Vollebregt A.W."/>
            <person name="Zhao Z."/>
            <person name="Wu L."/>
            <person name="Kumar M."/>
            <person name="Stam H."/>
            <person name="van den Berg M.A."/>
            <person name="Pel H.J."/>
        </authorList>
    </citation>
    <scope>NUCLEOTIDE SEQUENCE [LARGE SCALE GENOMIC DNA]</scope>
    <source>
        <strain evidence="1 2">CBS 393.64</strain>
    </source>
</reference>
<sequence>MPTPQLEIPGDCYWDLVFHYKNPDNVTVERTEIVRWSRKVSKSAFKEQTEEIASKLATEHKAGLEAGGSYSIVSASVRAETGISAEINSTISKVSRIEAHEELEESGESQHTYRLGPGSSYSLYQRVFYAPGVIVKTQTYSGGPGEEVPGPKIHVPITCDLRPNKFLSDIEASYLPPSL</sequence>
<dbReference type="AlphaFoldDB" id="A0A0F4Z320"/>
<evidence type="ECO:0000313" key="2">
    <source>
        <dbReference type="Proteomes" id="UP000053958"/>
    </source>
</evidence>
<gene>
    <name evidence="1" type="ORF">T310_1039</name>
</gene>
<dbReference type="Proteomes" id="UP000053958">
    <property type="component" value="Unassembled WGS sequence"/>
</dbReference>
<name>A0A0F4Z320_RASE3</name>
<dbReference type="EMBL" id="LASV01000042">
    <property type="protein sequence ID" value="KKA24924.1"/>
    <property type="molecule type" value="Genomic_DNA"/>
</dbReference>
<comment type="caution">
    <text evidence="1">The sequence shown here is derived from an EMBL/GenBank/DDBJ whole genome shotgun (WGS) entry which is preliminary data.</text>
</comment>
<keyword evidence="2" id="KW-1185">Reference proteome</keyword>
<organism evidence="1 2">
    <name type="scientific">Rasamsonia emersonii (strain ATCC 16479 / CBS 393.64 / IMI 116815)</name>
    <dbReference type="NCBI Taxonomy" id="1408163"/>
    <lineage>
        <taxon>Eukaryota</taxon>
        <taxon>Fungi</taxon>
        <taxon>Dikarya</taxon>
        <taxon>Ascomycota</taxon>
        <taxon>Pezizomycotina</taxon>
        <taxon>Eurotiomycetes</taxon>
        <taxon>Eurotiomycetidae</taxon>
        <taxon>Eurotiales</taxon>
        <taxon>Trichocomaceae</taxon>
        <taxon>Rasamsonia</taxon>
    </lineage>
</organism>
<dbReference type="STRING" id="1408163.A0A0F4Z320"/>
<dbReference type="GeneID" id="25313391"/>
<dbReference type="RefSeq" id="XP_013331536.1">
    <property type="nucleotide sequence ID" value="XM_013476082.1"/>
</dbReference>
<protein>
    <submittedName>
        <fullName evidence="1">Uncharacterized protein</fullName>
    </submittedName>
</protein>
<evidence type="ECO:0000313" key="1">
    <source>
        <dbReference type="EMBL" id="KKA24924.1"/>
    </source>
</evidence>